<feature type="coiled-coil region" evidence="10">
    <location>
        <begin position="123"/>
        <end position="189"/>
    </location>
</feature>
<keyword evidence="4" id="KW-0808">Transferase</keyword>
<dbReference type="InterPro" id="IPR050482">
    <property type="entry name" value="Sensor_HK_TwoCompSys"/>
</dbReference>
<dbReference type="Pfam" id="PF02518">
    <property type="entry name" value="HATPase_c"/>
    <property type="match status" value="1"/>
</dbReference>
<proteinExistence type="predicted"/>
<keyword evidence="7" id="KW-0067">ATP-binding</keyword>
<dbReference type="InterPro" id="IPR011006">
    <property type="entry name" value="CheY-like_superfamily"/>
</dbReference>
<dbReference type="Pfam" id="PF07730">
    <property type="entry name" value="HisKA_3"/>
    <property type="match status" value="1"/>
</dbReference>
<dbReference type="EC" id="2.7.13.3" evidence="2"/>
<evidence type="ECO:0000256" key="4">
    <source>
        <dbReference type="ARBA" id="ARBA00022679"/>
    </source>
</evidence>
<evidence type="ECO:0000256" key="8">
    <source>
        <dbReference type="ARBA" id="ARBA00023012"/>
    </source>
</evidence>
<dbReference type="InterPro" id="IPR036890">
    <property type="entry name" value="HATPase_C_sf"/>
</dbReference>
<dbReference type="EMBL" id="JAFGIX010000050">
    <property type="protein sequence ID" value="MBN1573500.1"/>
    <property type="molecule type" value="Genomic_DNA"/>
</dbReference>
<dbReference type="InterPro" id="IPR001789">
    <property type="entry name" value="Sig_transdc_resp-reg_receiver"/>
</dbReference>
<dbReference type="PANTHER" id="PTHR24421:SF10">
    <property type="entry name" value="NITRATE_NITRITE SENSOR PROTEIN NARQ"/>
    <property type="match status" value="1"/>
</dbReference>
<dbReference type="SUPFAM" id="SSF55874">
    <property type="entry name" value="ATPase domain of HSP90 chaperone/DNA topoisomerase II/histidine kinase"/>
    <property type="match status" value="1"/>
</dbReference>
<evidence type="ECO:0000256" key="2">
    <source>
        <dbReference type="ARBA" id="ARBA00012438"/>
    </source>
</evidence>
<sequence>MEDDEGLASLIKKKLLRENFEIDIAVNGEDGLAMLERKSYDIVAIDYDIPIYNGLEVIQAMSNIENPPPAIMITGEGSEDLAVEAMKLGVGDYVVKDFNGRYIELIPTVIKRVLKQHKLAIEKKMADEALKRAKDNLELKVKERTKELNRANRDLIKELNERIETEKKLRESEKRLRFLSSQLMTAQERERKRIAQELHDSIGQYLTTIKLRVRQVYDNISDPNKVSILESLDTITTIVQDTIGEVRKIVMDLRPSILDDLGIQATIRWFCREFKITNSNIEITEEIDIEEEELLDDLKIVMYRIIQEALNNVAKHSKADHISLSLFRKTGFVVLKIEDNGIGLDIDRVMSQDDSWVHFGLAGMKERTELSGGSFSIESDKGAGTVITARWPL</sequence>
<protein>
    <recommendedName>
        <fullName evidence="2">histidine kinase</fullName>
        <ecNumber evidence="2">2.7.13.3</ecNumber>
    </recommendedName>
</protein>
<gene>
    <name evidence="13" type="ORF">JW984_09930</name>
</gene>
<dbReference type="Gene3D" id="3.30.565.10">
    <property type="entry name" value="Histidine kinase-like ATPase, C-terminal domain"/>
    <property type="match status" value="1"/>
</dbReference>
<dbReference type="GO" id="GO:0046983">
    <property type="term" value="F:protein dimerization activity"/>
    <property type="evidence" value="ECO:0007669"/>
    <property type="project" value="InterPro"/>
</dbReference>
<evidence type="ECO:0000259" key="11">
    <source>
        <dbReference type="PROSITE" id="PS50109"/>
    </source>
</evidence>
<evidence type="ECO:0000313" key="13">
    <source>
        <dbReference type="EMBL" id="MBN1573500.1"/>
    </source>
</evidence>
<dbReference type="InterPro" id="IPR011712">
    <property type="entry name" value="Sig_transdc_His_kin_sub3_dim/P"/>
</dbReference>
<evidence type="ECO:0000259" key="12">
    <source>
        <dbReference type="PROSITE" id="PS50110"/>
    </source>
</evidence>
<reference evidence="13" key="2">
    <citation type="submission" date="2021-01" db="EMBL/GenBank/DDBJ databases">
        <authorList>
            <person name="Hahn C.R."/>
            <person name="Youssef N.H."/>
            <person name="Elshahed M."/>
        </authorList>
    </citation>
    <scope>NUCLEOTIDE SEQUENCE</scope>
    <source>
        <strain evidence="13">Zod_Metabat.24</strain>
    </source>
</reference>
<evidence type="ECO:0000256" key="5">
    <source>
        <dbReference type="ARBA" id="ARBA00022741"/>
    </source>
</evidence>
<reference evidence="13" key="1">
    <citation type="journal article" date="2021" name="Environ. Microbiol.">
        <title>Genomic characterization of three novel Desulfobacterota classes expand the metabolic and phylogenetic diversity of the phylum.</title>
        <authorList>
            <person name="Murphy C.L."/>
            <person name="Biggerstaff J."/>
            <person name="Eichhorn A."/>
            <person name="Ewing E."/>
            <person name="Shahan R."/>
            <person name="Soriano D."/>
            <person name="Stewart S."/>
            <person name="VanMol K."/>
            <person name="Walker R."/>
            <person name="Walters P."/>
            <person name="Elshahed M.S."/>
            <person name="Youssef N.H."/>
        </authorList>
    </citation>
    <scope>NUCLEOTIDE SEQUENCE</scope>
    <source>
        <strain evidence="13">Zod_Metabat.24</strain>
    </source>
</reference>
<keyword evidence="3 9" id="KW-0597">Phosphoprotein</keyword>
<feature type="domain" description="Response regulatory" evidence="12">
    <location>
        <begin position="1"/>
        <end position="111"/>
    </location>
</feature>
<keyword evidence="6" id="KW-0418">Kinase</keyword>
<dbReference type="PROSITE" id="PS50110">
    <property type="entry name" value="RESPONSE_REGULATORY"/>
    <property type="match status" value="1"/>
</dbReference>
<dbReference type="Gene3D" id="3.40.50.2300">
    <property type="match status" value="1"/>
</dbReference>
<organism evidence="13 14">
    <name type="scientific">Candidatus Zymogenus saltonus</name>
    <dbReference type="NCBI Taxonomy" id="2844893"/>
    <lineage>
        <taxon>Bacteria</taxon>
        <taxon>Deltaproteobacteria</taxon>
        <taxon>Candidatus Zymogenia</taxon>
        <taxon>Candidatus Zymogeniales</taxon>
        <taxon>Candidatus Zymogenaceae</taxon>
        <taxon>Candidatus Zymogenus</taxon>
    </lineage>
</organism>
<name>A0A9D8PQ68_9DELT</name>
<accession>A0A9D8PQ68</accession>
<dbReference type="InterPro" id="IPR003594">
    <property type="entry name" value="HATPase_dom"/>
</dbReference>
<evidence type="ECO:0000256" key="6">
    <source>
        <dbReference type="ARBA" id="ARBA00022777"/>
    </source>
</evidence>
<dbReference type="GO" id="GO:0005524">
    <property type="term" value="F:ATP binding"/>
    <property type="evidence" value="ECO:0007669"/>
    <property type="project" value="UniProtKB-KW"/>
</dbReference>
<keyword evidence="5" id="KW-0547">Nucleotide-binding</keyword>
<evidence type="ECO:0000256" key="7">
    <source>
        <dbReference type="ARBA" id="ARBA00022840"/>
    </source>
</evidence>
<dbReference type="SUPFAM" id="SSF52172">
    <property type="entry name" value="CheY-like"/>
    <property type="match status" value="1"/>
</dbReference>
<comment type="catalytic activity">
    <reaction evidence="1">
        <text>ATP + protein L-histidine = ADP + protein N-phospho-L-histidine.</text>
        <dbReference type="EC" id="2.7.13.3"/>
    </reaction>
</comment>
<dbReference type="CDD" id="cd16917">
    <property type="entry name" value="HATPase_UhpB-NarQ-NarX-like"/>
    <property type="match status" value="1"/>
</dbReference>
<dbReference type="InterPro" id="IPR005467">
    <property type="entry name" value="His_kinase_dom"/>
</dbReference>
<evidence type="ECO:0000256" key="10">
    <source>
        <dbReference type="SAM" id="Coils"/>
    </source>
</evidence>
<feature type="modified residue" description="4-aspartylphosphate" evidence="9">
    <location>
        <position position="46"/>
    </location>
</feature>
<keyword evidence="8" id="KW-0902">Two-component regulatory system</keyword>
<comment type="caution">
    <text evidence="13">The sequence shown here is derived from an EMBL/GenBank/DDBJ whole genome shotgun (WGS) entry which is preliminary data.</text>
</comment>
<dbReference type="Gene3D" id="1.20.5.1930">
    <property type="match status" value="1"/>
</dbReference>
<evidence type="ECO:0000256" key="9">
    <source>
        <dbReference type="PROSITE-ProRule" id="PRU00169"/>
    </source>
</evidence>
<dbReference type="PANTHER" id="PTHR24421">
    <property type="entry name" value="NITRATE/NITRITE SENSOR PROTEIN NARX-RELATED"/>
    <property type="match status" value="1"/>
</dbReference>
<dbReference type="PROSITE" id="PS50109">
    <property type="entry name" value="HIS_KIN"/>
    <property type="match status" value="1"/>
</dbReference>
<dbReference type="GO" id="GO:0000155">
    <property type="term" value="F:phosphorelay sensor kinase activity"/>
    <property type="evidence" value="ECO:0007669"/>
    <property type="project" value="InterPro"/>
</dbReference>
<dbReference type="Pfam" id="PF00072">
    <property type="entry name" value="Response_reg"/>
    <property type="match status" value="1"/>
</dbReference>
<dbReference type="AlphaFoldDB" id="A0A9D8PQ68"/>
<keyword evidence="10" id="KW-0175">Coiled coil</keyword>
<feature type="domain" description="Histidine kinase" evidence="11">
    <location>
        <begin position="193"/>
        <end position="393"/>
    </location>
</feature>
<dbReference type="Proteomes" id="UP000809273">
    <property type="component" value="Unassembled WGS sequence"/>
</dbReference>
<dbReference type="SMART" id="SM00387">
    <property type="entry name" value="HATPase_c"/>
    <property type="match status" value="1"/>
</dbReference>
<dbReference type="SMART" id="SM00448">
    <property type="entry name" value="REC"/>
    <property type="match status" value="1"/>
</dbReference>
<dbReference type="GO" id="GO:0016020">
    <property type="term" value="C:membrane"/>
    <property type="evidence" value="ECO:0007669"/>
    <property type="project" value="InterPro"/>
</dbReference>
<evidence type="ECO:0000256" key="1">
    <source>
        <dbReference type="ARBA" id="ARBA00000085"/>
    </source>
</evidence>
<evidence type="ECO:0000256" key="3">
    <source>
        <dbReference type="ARBA" id="ARBA00022553"/>
    </source>
</evidence>
<evidence type="ECO:0000313" key="14">
    <source>
        <dbReference type="Proteomes" id="UP000809273"/>
    </source>
</evidence>